<dbReference type="Proteomes" id="UP000188836">
    <property type="component" value="Unassembled WGS sequence"/>
</dbReference>
<protein>
    <submittedName>
        <fullName evidence="1">Uncharacterized protein</fullName>
    </submittedName>
</protein>
<accession>A0A1W0BE19</accession>
<evidence type="ECO:0000313" key="2">
    <source>
        <dbReference type="Proteomes" id="UP000188836"/>
    </source>
</evidence>
<comment type="caution">
    <text evidence="1">The sequence shown here is derived from an EMBL/GenBank/DDBJ whole genome shotgun (WGS) entry which is preliminary data.</text>
</comment>
<organism evidence="1 2">
    <name type="scientific">Nocardia donostiensis</name>
    <dbReference type="NCBI Taxonomy" id="1538463"/>
    <lineage>
        <taxon>Bacteria</taxon>
        <taxon>Bacillati</taxon>
        <taxon>Actinomycetota</taxon>
        <taxon>Actinomycetes</taxon>
        <taxon>Mycobacteriales</taxon>
        <taxon>Nocardiaceae</taxon>
        <taxon>Nocardia</taxon>
    </lineage>
</organism>
<dbReference type="RefSeq" id="WP_077114594.1">
    <property type="nucleotide sequence ID" value="NZ_MUKP01000010.1"/>
</dbReference>
<name>A0A1W0BE19_9NOCA</name>
<sequence length="90" mass="10178">MASKEELEKLSSKELHDRAVKLAVRRADIKFLWQLLTRIPAAEETAGKTGEGEADVKWVVPLIDDYIHAGDGKLADALRPFYLEYLIEHS</sequence>
<evidence type="ECO:0000313" key="1">
    <source>
        <dbReference type="EMBL" id="ONM50613.1"/>
    </source>
</evidence>
<dbReference type="STRING" id="1538463.B0T36_00620"/>
<keyword evidence="2" id="KW-1185">Reference proteome</keyword>
<dbReference type="AlphaFoldDB" id="A0A1W0BE19"/>
<proteinExistence type="predicted"/>
<dbReference type="OrthoDB" id="3387194at2"/>
<gene>
    <name evidence="1" type="ORF">B0T46_01560</name>
</gene>
<dbReference type="EMBL" id="MUMY01000001">
    <property type="protein sequence ID" value="ONM50613.1"/>
    <property type="molecule type" value="Genomic_DNA"/>
</dbReference>
<reference evidence="1 2" key="1">
    <citation type="journal article" date="2016" name="Antonie Van Leeuwenhoek">
        <title>Nocardia donostiensis sp. nov., isolated from human respiratory specimens.</title>
        <authorList>
            <person name="Ercibengoa M."/>
            <person name="Bell M."/>
            <person name="Marimon J.M."/>
            <person name="Humrighouse B."/>
            <person name="Klenk H.P."/>
            <person name="Potter G."/>
            <person name="Perez-Trallero E."/>
        </authorList>
    </citation>
    <scope>NUCLEOTIDE SEQUENCE [LARGE SCALE GENOMIC DNA]</scope>
    <source>
        <strain evidence="1 2">X1655</strain>
    </source>
</reference>